<comment type="caution">
    <text evidence="1">The sequence shown here is derived from an EMBL/GenBank/DDBJ whole genome shotgun (WGS) entry which is preliminary data.</text>
</comment>
<dbReference type="Proteomes" id="UP000238479">
    <property type="component" value="Chromosome 6"/>
</dbReference>
<proteinExistence type="predicted"/>
<dbReference type="Pfam" id="PF22909">
    <property type="entry name" value="Caulimovir_coat_dom"/>
    <property type="match status" value="1"/>
</dbReference>
<evidence type="ECO:0000313" key="1">
    <source>
        <dbReference type="EMBL" id="PRQ24906.1"/>
    </source>
</evidence>
<dbReference type="EMBL" id="PDCK01000044">
    <property type="protein sequence ID" value="PRQ24906.1"/>
    <property type="molecule type" value="Genomic_DNA"/>
</dbReference>
<organism evidence="1 2">
    <name type="scientific">Rosa chinensis</name>
    <name type="common">China rose</name>
    <dbReference type="NCBI Taxonomy" id="74649"/>
    <lineage>
        <taxon>Eukaryota</taxon>
        <taxon>Viridiplantae</taxon>
        <taxon>Streptophyta</taxon>
        <taxon>Embryophyta</taxon>
        <taxon>Tracheophyta</taxon>
        <taxon>Spermatophyta</taxon>
        <taxon>Magnoliopsida</taxon>
        <taxon>eudicotyledons</taxon>
        <taxon>Gunneridae</taxon>
        <taxon>Pentapetalae</taxon>
        <taxon>rosids</taxon>
        <taxon>fabids</taxon>
        <taxon>Rosales</taxon>
        <taxon>Rosaceae</taxon>
        <taxon>Rosoideae</taxon>
        <taxon>Rosoideae incertae sedis</taxon>
        <taxon>Rosa</taxon>
    </lineage>
</organism>
<accession>A0A2P6PSL7</accession>
<dbReference type="Gramene" id="PRQ24906">
    <property type="protein sequence ID" value="PRQ24906"/>
    <property type="gene ID" value="RchiOBHm_Chr6g0277631"/>
</dbReference>
<dbReference type="AlphaFoldDB" id="A0A2P6PSL7"/>
<sequence length="120" mass="14333">MRYFEEYLNEFQEYYCTIGELENTDLVNLLHRKLPEPWRTAVRESIAEKPIERFSVGGIADRIRQLLKEQCKANLRAKMAKKQLKGVENFCYGILDMPTNWGCHESKFHRKKKLKRKILL</sequence>
<gene>
    <name evidence="1" type="ORF">RchiOBHm_Chr6g0277631</name>
</gene>
<evidence type="ECO:0000313" key="2">
    <source>
        <dbReference type="Proteomes" id="UP000238479"/>
    </source>
</evidence>
<name>A0A2P6PSL7_ROSCH</name>
<protein>
    <submittedName>
        <fullName evidence="1">Uncharacterized protein</fullName>
    </submittedName>
</protein>
<keyword evidence="2" id="KW-1185">Reference proteome</keyword>
<reference evidence="1 2" key="1">
    <citation type="journal article" date="2018" name="Nat. Genet.">
        <title>The Rosa genome provides new insights in the design of modern roses.</title>
        <authorList>
            <person name="Bendahmane M."/>
        </authorList>
    </citation>
    <scope>NUCLEOTIDE SEQUENCE [LARGE SCALE GENOMIC DNA]</scope>
    <source>
        <strain evidence="2">cv. Old Blush</strain>
    </source>
</reference>